<evidence type="ECO:0000256" key="6">
    <source>
        <dbReference type="RuleBase" id="RU362125"/>
    </source>
</evidence>
<dbReference type="CDD" id="cd00567">
    <property type="entry name" value="ACAD"/>
    <property type="match status" value="1"/>
</dbReference>
<keyword evidence="11" id="KW-1185">Reference proteome</keyword>
<feature type="domain" description="Acyl-CoA oxidase/dehydrogenase middle" evidence="8">
    <location>
        <begin position="122"/>
        <end position="216"/>
    </location>
</feature>
<evidence type="ECO:0000313" key="10">
    <source>
        <dbReference type="EMBL" id="RLQ85197.1"/>
    </source>
</evidence>
<dbReference type="AlphaFoldDB" id="A0A3L7J3Q6"/>
<comment type="caution">
    <text evidence="10">The sequence shown here is derived from an EMBL/GenBank/DDBJ whole genome shotgun (WGS) entry which is preliminary data.</text>
</comment>
<evidence type="ECO:0000256" key="3">
    <source>
        <dbReference type="ARBA" id="ARBA00022630"/>
    </source>
</evidence>
<dbReference type="InterPro" id="IPR046373">
    <property type="entry name" value="Acyl-CoA_Oxase/DH_mid-dom_sf"/>
</dbReference>
<evidence type="ECO:0000259" key="9">
    <source>
        <dbReference type="Pfam" id="PF02771"/>
    </source>
</evidence>
<dbReference type="Pfam" id="PF02770">
    <property type="entry name" value="Acyl-CoA_dh_M"/>
    <property type="match status" value="1"/>
</dbReference>
<dbReference type="Pfam" id="PF00441">
    <property type="entry name" value="Acyl-CoA_dh_1"/>
    <property type="match status" value="1"/>
</dbReference>
<dbReference type="Gene3D" id="2.40.110.10">
    <property type="entry name" value="Butyryl-CoA Dehydrogenase, subunit A, domain 2"/>
    <property type="match status" value="1"/>
</dbReference>
<dbReference type="FunFam" id="2.40.110.10:FF:000002">
    <property type="entry name" value="Acyl-CoA dehydrogenase fadE12"/>
    <property type="match status" value="1"/>
</dbReference>
<dbReference type="PANTHER" id="PTHR43884">
    <property type="entry name" value="ACYL-COA DEHYDROGENASE"/>
    <property type="match status" value="1"/>
</dbReference>
<dbReference type="InterPro" id="IPR006091">
    <property type="entry name" value="Acyl-CoA_Oxase/DH_mid-dom"/>
</dbReference>
<gene>
    <name evidence="10" type="ORF">D8780_14630</name>
</gene>
<protein>
    <submittedName>
        <fullName evidence="10">Acyl-CoA dehydrogenase family protein</fullName>
    </submittedName>
</protein>
<dbReference type="Gene3D" id="1.10.540.10">
    <property type="entry name" value="Acyl-CoA dehydrogenase/oxidase, N-terminal domain"/>
    <property type="match status" value="1"/>
</dbReference>
<evidence type="ECO:0000256" key="4">
    <source>
        <dbReference type="ARBA" id="ARBA00022827"/>
    </source>
</evidence>
<keyword evidence="3 6" id="KW-0285">Flavoprotein</keyword>
<evidence type="ECO:0000256" key="1">
    <source>
        <dbReference type="ARBA" id="ARBA00001974"/>
    </source>
</evidence>
<dbReference type="InterPro" id="IPR006089">
    <property type="entry name" value="Acyl-CoA_DH_CS"/>
</dbReference>
<proteinExistence type="inferred from homology"/>
<comment type="similarity">
    <text evidence="2 6">Belongs to the acyl-CoA dehydrogenase family.</text>
</comment>
<organism evidence="10 11">
    <name type="scientific">Notoacmeibacter ruber</name>
    <dbReference type="NCBI Taxonomy" id="2670375"/>
    <lineage>
        <taxon>Bacteria</taxon>
        <taxon>Pseudomonadati</taxon>
        <taxon>Pseudomonadota</taxon>
        <taxon>Alphaproteobacteria</taxon>
        <taxon>Hyphomicrobiales</taxon>
        <taxon>Notoacmeibacteraceae</taxon>
        <taxon>Notoacmeibacter</taxon>
    </lineage>
</organism>
<reference evidence="10 11" key="1">
    <citation type="submission" date="2018-10" db="EMBL/GenBank/DDBJ databases">
        <title>Notoacmeibacter sp. M2BS9Y-3-1, whole genome shotgun sequence.</title>
        <authorList>
            <person name="Tuo L."/>
        </authorList>
    </citation>
    <scope>NUCLEOTIDE SEQUENCE [LARGE SCALE GENOMIC DNA]</scope>
    <source>
        <strain evidence="10 11">M2BS9Y-3-1</strain>
    </source>
</reference>
<dbReference type="SUPFAM" id="SSF47203">
    <property type="entry name" value="Acyl-CoA dehydrogenase C-terminal domain-like"/>
    <property type="match status" value="1"/>
</dbReference>
<dbReference type="Pfam" id="PF02771">
    <property type="entry name" value="Acyl-CoA_dh_N"/>
    <property type="match status" value="1"/>
</dbReference>
<dbReference type="InterPro" id="IPR013786">
    <property type="entry name" value="AcylCoA_DH/ox_N"/>
</dbReference>
<evidence type="ECO:0000313" key="11">
    <source>
        <dbReference type="Proteomes" id="UP000281094"/>
    </source>
</evidence>
<evidence type="ECO:0000259" key="7">
    <source>
        <dbReference type="Pfam" id="PF00441"/>
    </source>
</evidence>
<keyword evidence="5 6" id="KW-0560">Oxidoreductase</keyword>
<name>A0A3L7J3Q6_9HYPH</name>
<dbReference type="RefSeq" id="WP_121646614.1">
    <property type="nucleotide sequence ID" value="NZ_RCWN01000002.1"/>
</dbReference>
<keyword evidence="4 6" id="KW-0274">FAD</keyword>
<dbReference type="Proteomes" id="UP000281094">
    <property type="component" value="Unassembled WGS sequence"/>
</dbReference>
<evidence type="ECO:0000259" key="8">
    <source>
        <dbReference type="Pfam" id="PF02770"/>
    </source>
</evidence>
<dbReference type="InterPro" id="IPR036250">
    <property type="entry name" value="AcylCo_DH-like_C"/>
</dbReference>
<accession>A0A3L7J3Q6</accession>
<dbReference type="PROSITE" id="PS00072">
    <property type="entry name" value="ACYL_COA_DH_1"/>
    <property type="match status" value="1"/>
</dbReference>
<evidence type="ECO:0000256" key="2">
    <source>
        <dbReference type="ARBA" id="ARBA00009347"/>
    </source>
</evidence>
<dbReference type="InterPro" id="IPR037069">
    <property type="entry name" value="AcylCoA_DH/ox_N_sf"/>
</dbReference>
<dbReference type="InterPro" id="IPR009075">
    <property type="entry name" value="AcylCo_DH/oxidase_C"/>
</dbReference>
<dbReference type="EMBL" id="RCWN01000002">
    <property type="protein sequence ID" value="RLQ85197.1"/>
    <property type="molecule type" value="Genomic_DNA"/>
</dbReference>
<sequence>MDFAPQPDQMQRNAHLERFAQDFARTTHQRAPDFDRALWDRLAAMGLAGLPLPNEFGGSGLSALDTVQSFETVARHIPDLGLLFSLCAHLFACVVPLWRGGSADQKARWLEPLATGRLIAANAISEEGSGSDVFAMATRAERDGDSYILNGTKRFITNAPVADVLVTYARTDPASSFFGISCFVIPTDTPGVTITPEETKSGLASSPWGSVHFDDCRIGGDMRIGPEGAGASLFHDSMVWERSCLFSIYLGAMDRIYSLCLDHARNRSQFGRAIGANQAISDRLVDMRLRVETARLLLYKAVWLYDQGKPCEQTVALGKIWISESAVQIGKDAMQIFGGEAMTASHPVNRFLNDAMPSRIFSGSSEIQREIVAQGMKLR</sequence>
<dbReference type="GO" id="GO:0003995">
    <property type="term" value="F:acyl-CoA dehydrogenase activity"/>
    <property type="evidence" value="ECO:0007669"/>
    <property type="project" value="InterPro"/>
</dbReference>
<dbReference type="Gene3D" id="1.20.140.10">
    <property type="entry name" value="Butyryl-CoA Dehydrogenase, subunit A, domain 3"/>
    <property type="match status" value="1"/>
</dbReference>
<feature type="domain" description="Acyl-CoA dehydrogenase/oxidase C-terminal" evidence="7">
    <location>
        <begin position="229"/>
        <end position="376"/>
    </location>
</feature>
<dbReference type="GO" id="GO:0050660">
    <property type="term" value="F:flavin adenine dinucleotide binding"/>
    <property type="evidence" value="ECO:0007669"/>
    <property type="project" value="InterPro"/>
</dbReference>
<dbReference type="SUPFAM" id="SSF56645">
    <property type="entry name" value="Acyl-CoA dehydrogenase NM domain-like"/>
    <property type="match status" value="1"/>
</dbReference>
<evidence type="ECO:0000256" key="5">
    <source>
        <dbReference type="ARBA" id="ARBA00023002"/>
    </source>
</evidence>
<dbReference type="PANTHER" id="PTHR43884:SF12">
    <property type="entry name" value="ISOVALERYL-COA DEHYDROGENASE, MITOCHONDRIAL-RELATED"/>
    <property type="match status" value="1"/>
</dbReference>
<comment type="cofactor">
    <cofactor evidence="1 6">
        <name>FAD</name>
        <dbReference type="ChEBI" id="CHEBI:57692"/>
    </cofactor>
</comment>
<dbReference type="InterPro" id="IPR009100">
    <property type="entry name" value="AcylCoA_DH/oxidase_NM_dom_sf"/>
</dbReference>
<feature type="domain" description="Acyl-CoA dehydrogenase/oxidase N-terminal" evidence="9">
    <location>
        <begin position="16"/>
        <end position="116"/>
    </location>
</feature>